<accession>L5KC36</accession>
<organism evidence="2 3">
    <name type="scientific">Pteropus alecto</name>
    <name type="common">Black flying fox</name>
    <dbReference type="NCBI Taxonomy" id="9402"/>
    <lineage>
        <taxon>Eukaryota</taxon>
        <taxon>Metazoa</taxon>
        <taxon>Chordata</taxon>
        <taxon>Craniata</taxon>
        <taxon>Vertebrata</taxon>
        <taxon>Euteleostomi</taxon>
        <taxon>Mammalia</taxon>
        <taxon>Eutheria</taxon>
        <taxon>Laurasiatheria</taxon>
        <taxon>Chiroptera</taxon>
        <taxon>Yinpterochiroptera</taxon>
        <taxon>Pteropodoidea</taxon>
        <taxon>Pteropodidae</taxon>
        <taxon>Pteropodinae</taxon>
        <taxon>Pteropus</taxon>
    </lineage>
</organism>
<dbReference type="InParanoid" id="L5KC36"/>
<feature type="compositionally biased region" description="Polar residues" evidence="1">
    <location>
        <begin position="32"/>
        <end position="49"/>
    </location>
</feature>
<evidence type="ECO:0000313" key="2">
    <source>
        <dbReference type="EMBL" id="ELK09254.1"/>
    </source>
</evidence>
<feature type="compositionally biased region" description="Polar residues" evidence="1">
    <location>
        <begin position="1"/>
        <end position="19"/>
    </location>
</feature>
<feature type="region of interest" description="Disordered" evidence="1">
    <location>
        <begin position="1"/>
        <end position="58"/>
    </location>
</feature>
<evidence type="ECO:0000256" key="1">
    <source>
        <dbReference type="SAM" id="MobiDB-lite"/>
    </source>
</evidence>
<proteinExistence type="predicted"/>
<dbReference type="EMBL" id="KB030836">
    <property type="protein sequence ID" value="ELK09254.1"/>
    <property type="molecule type" value="Genomic_DNA"/>
</dbReference>
<protein>
    <submittedName>
        <fullName evidence="2">Uncharacterized protein</fullName>
    </submittedName>
</protein>
<name>L5KC36_PTEAL</name>
<dbReference type="Proteomes" id="UP000010552">
    <property type="component" value="Unassembled WGS sequence"/>
</dbReference>
<evidence type="ECO:0000313" key="3">
    <source>
        <dbReference type="Proteomes" id="UP000010552"/>
    </source>
</evidence>
<keyword evidence="3" id="KW-1185">Reference proteome</keyword>
<gene>
    <name evidence="2" type="ORF">PAL_GLEAN10004754</name>
</gene>
<sequence length="68" mass="7176">MSTVASSYADRSSLVTEEATSPLDMGLEMQPGQKTGSSNSLAHGSSYTCHTHDPQDCGPRYALPCNVV</sequence>
<reference evidence="3" key="1">
    <citation type="journal article" date="2013" name="Science">
        <title>Comparative analysis of bat genomes provides insight into the evolution of flight and immunity.</title>
        <authorList>
            <person name="Zhang G."/>
            <person name="Cowled C."/>
            <person name="Shi Z."/>
            <person name="Huang Z."/>
            <person name="Bishop-Lilly K.A."/>
            <person name="Fang X."/>
            <person name="Wynne J.W."/>
            <person name="Xiong Z."/>
            <person name="Baker M.L."/>
            <person name="Zhao W."/>
            <person name="Tachedjian M."/>
            <person name="Zhu Y."/>
            <person name="Zhou P."/>
            <person name="Jiang X."/>
            <person name="Ng J."/>
            <person name="Yang L."/>
            <person name="Wu L."/>
            <person name="Xiao J."/>
            <person name="Feng Y."/>
            <person name="Chen Y."/>
            <person name="Sun X."/>
            <person name="Zhang Y."/>
            <person name="Marsh G.A."/>
            <person name="Crameri G."/>
            <person name="Broder C.C."/>
            <person name="Frey K.G."/>
            <person name="Wang L.F."/>
            <person name="Wang J."/>
        </authorList>
    </citation>
    <scope>NUCLEOTIDE SEQUENCE [LARGE SCALE GENOMIC DNA]</scope>
</reference>
<dbReference type="AlphaFoldDB" id="L5KC36"/>